<evidence type="ECO:0000313" key="3">
    <source>
        <dbReference type="Proteomes" id="UP001316803"/>
    </source>
</evidence>
<feature type="compositionally biased region" description="Basic residues" evidence="1">
    <location>
        <begin position="131"/>
        <end position="143"/>
    </location>
</feature>
<reference evidence="2 3" key="1">
    <citation type="submission" date="2022-12" db="EMBL/GenBank/DDBJ databases">
        <title>Genomic features and morphological characterization of a novel Knufia sp. strain isolated from spacecraft assembly facility.</title>
        <authorList>
            <person name="Teixeira M."/>
            <person name="Chander A.M."/>
            <person name="Stajich J.E."/>
            <person name="Venkateswaran K."/>
        </authorList>
    </citation>
    <scope>NUCLEOTIDE SEQUENCE [LARGE SCALE GENOMIC DNA]</scope>
    <source>
        <strain evidence="2 3">FJI-L2-BK-P2</strain>
    </source>
</reference>
<keyword evidence="3" id="KW-1185">Reference proteome</keyword>
<feature type="compositionally biased region" description="Polar residues" evidence="1">
    <location>
        <begin position="178"/>
        <end position="200"/>
    </location>
</feature>
<proteinExistence type="predicted"/>
<feature type="region of interest" description="Disordered" evidence="1">
    <location>
        <begin position="393"/>
        <end position="431"/>
    </location>
</feature>
<comment type="caution">
    <text evidence="2">The sequence shown here is derived from an EMBL/GenBank/DDBJ whole genome shotgun (WGS) entry which is preliminary data.</text>
</comment>
<feature type="region of interest" description="Disordered" evidence="1">
    <location>
        <begin position="302"/>
        <end position="324"/>
    </location>
</feature>
<evidence type="ECO:0000313" key="2">
    <source>
        <dbReference type="EMBL" id="KAK5950123.1"/>
    </source>
</evidence>
<dbReference type="SUPFAM" id="SSF101447">
    <property type="entry name" value="Formin homology 2 domain (FH2 domain)"/>
    <property type="match status" value="1"/>
</dbReference>
<gene>
    <name evidence="2" type="ORF">OHC33_008838</name>
</gene>
<feature type="compositionally biased region" description="Pro residues" evidence="1">
    <location>
        <begin position="97"/>
        <end position="109"/>
    </location>
</feature>
<evidence type="ECO:0000256" key="1">
    <source>
        <dbReference type="SAM" id="MobiDB-lite"/>
    </source>
</evidence>
<sequence>MPNRPKQRHLVRWNDDLDKSLLLFISHTCTEMGIKIPYDEVARRMGSAFSEGAIQQHIAKLRNQMAELNVAPVPGPPRRGNVTKRPSSIYTQKTRAGPPPPPPPPPPPASKARARTMNQVDDEGQGSTGKAKPKRRATGRNIKRSASDVAASDDEFAGADSDDFNPQQTAGGRKRKQSGASRGRANTSRRVSNSHAADISTTNSIMRTLSDADAQFEAQQAMNGGQHLPGQEHMFGIQNSIEGNGQAGNNFVPQQTYGGYAGFMANAAEGEEEEEEEDDLPMLARNQLLQARQGNAATPLQYSQEEQISPTSQQTPLPQFNTQGQGQFVFPGYEQHMPQEQNFSSNNLENLDFPGGFGSFNNFNASASSATPMSMGPPPTLPSAVQPNMPFQSTPSTRNASFMSQSSSQGNAFASPQTPMQTGYNYDGAYGSQPSSQDSWLNVGNAAMMASTPIQGMNEFDLDFLNMESTNGGGFQDDFNVSMAEALRG</sequence>
<feature type="compositionally biased region" description="Acidic residues" evidence="1">
    <location>
        <begin position="151"/>
        <end position="163"/>
    </location>
</feature>
<accession>A0AAN8EF79</accession>
<feature type="region of interest" description="Disordered" evidence="1">
    <location>
        <begin position="90"/>
        <end position="200"/>
    </location>
</feature>
<organism evidence="2 3">
    <name type="scientific">Knufia fluminis</name>
    <dbReference type="NCBI Taxonomy" id="191047"/>
    <lineage>
        <taxon>Eukaryota</taxon>
        <taxon>Fungi</taxon>
        <taxon>Dikarya</taxon>
        <taxon>Ascomycota</taxon>
        <taxon>Pezizomycotina</taxon>
        <taxon>Eurotiomycetes</taxon>
        <taxon>Chaetothyriomycetidae</taxon>
        <taxon>Chaetothyriales</taxon>
        <taxon>Trichomeriaceae</taxon>
        <taxon>Knufia</taxon>
    </lineage>
</organism>
<protein>
    <submittedName>
        <fullName evidence="2">Uncharacterized protein</fullName>
    </submittedName>
</protein>
<feature type="compositionally biased region" description="Polar residues" evidence="1">
    <location>
        <begin position="393"/>
        <end position="424"/>
    </location>
</feature>
<dbReference type="EMBL" id="JAKLMC020000029">
    <property type="protein sequence ID" value="KAK5950123.1"/>
    <property type="molecule type" value="Genomic_DNA"/>
</dbReference>
<dbReference type="AlphaFoldDB" id="A0AAN8EF79"/>
<dbReference type="Proteomes" id="UP001316803">
    <property type="component" value="Unassembled WGS sequence"/>
</dbReference>
<name>A0AAN8EF79_9EURO</name>